<sequence>MSTKSYSLTELPSVAEKILRNAESDVLCFYGAMGAGKTTLIKELVKELGGTEPGNSPTFGIVNEYHNSDGSLLGYHFDFYRLNDEMEALDLGLEDYLSQDAWIFIEWPEKIASLLPEQRTEITLQVLDPEHRSMDLNNLQANRFNKKN</sequence>
<dbReference type="NCBIfam" id="TIGR00150">
    <property type="entry name" value="T6A_YjeE"/>
    <property type="match status" value="1"/>
</dbReference>
<keyword evidence="6" id="KW-0479">Metal-binding</keyword>
<dbReference type="SUPFAM" id="SSF52540">
    <property type="entry name" value="P-loop containing nucleoside triphosphate hydrolases"/>
    <property type="match status" value="1"/>
</dbReference>
<reference evidence="11 12" key="1">
    <citation type="submission" date="2019-03" db="EMBL/GenBank/DDBJ databases">
        <title>Genomic Encyclopedia of Archaeal and Bacterial Type Strains, Phase II (KMG-II): from individual species to whole genera.</title>
        <authorList>
            <person name="Goeker M."/>
        </authorList>
    </citation>
    <scope>NUCLEOTIDE SEQUENCE [LARGE SCALE GENOMIC DNA]</scope>
    <source>
        <strain evidence="11 12">DSM 18435</strain>
    </source>
</reference>
<keyword evidence="9" id="KW-0460">Magnesium</keyword>
<dbReference type="OrthoDB" id="9815896at2"/>
<evidence type="ECO:0000256" key="2">
    <source>
        <dbReference type="ARBA" id="ARBA00007599"/>
    </source>
</evidence>
<proteinExistence type="inferred from homology"/>
<evidence type="ECO:0000256" key="6">
    <source>
        <dbReference type="ARBA" id="ARBA00022723"/>
    </source>
</evidence>
<dbReference type="Pfam" id="PF02367">
    <property type="entry name" value="TsaE"/>
    <property type="match status" value="1"/>
</dbReference>
<organism evidence="11 12">
    <name type="scientific">Zeaxanthinibacter enoshimensis</name>
    <dbReference type="NCBI Taxonomy" id="392009"/>
    <lineage>
        <taxon>Bacteria</taxon>
        <taxon>Pseudomonadati</taxon>
        <taxon>Bacteroidota</taxon>
        <taxon>Flavobacteriia</taxon>
        <taxon>Flavobacteriales</taxon>
        <taxon>Flavobacteriaceae</taxon>
        <taxon>Zeaxanthinibacter</taxon>
    </lineage>
</organism>
<evidence type="ECO:0000256" key="8">
    <source>
        <dbReference type="ARBA" id="ARBA00022840"/>
    </source>
</evidence>
<evidence type="ECO:0000256" key="3">
    <source>
        <dbReference type="ARBA" id="ARBA00019010"/>
    </source>
</evidence>
<keyword evidence="12" id="KW-1185">Reference proteome</keyword>
<dbReference type="PANTHER" id="PTHR33540">
    <property type="entry name" value="TRNA THREONYLCARBAMOYLADENOSINE BIOSYNTHESIS PROTEIN TSAE"/>
    <property type="match status" value="1"/>
</dbReference>
<dbReference type="RefSeq" id="WP_133644286.1">
    <property type="nucleotide sequence ID" value="NZ_SNYI01000002.1"/>
</dbReference>
<evidence type="ECO:0000313" key="11">
    <source>
        <dbReference type="EMBL" id="TDQ31466.1"/>
    </source>
</evidence>
<protein>
    <recommendedName>
        <fullName evidence="3">tRNA threonylcarbamoyladenosine biosynthesis protein TsaE</fullName>
    </recommendedName>
    <alternativeName>
        <fullName evidence="10">t(6)A37 threonylcarbamoyladenosine biosynthesis protein TsaE</fullName>
    </alternativeName>
</protein>
<dbReference type="EMBL" id="SNYI01000002">
    <property type="protein sequence ID" value="TDQ31466.1"/>
    <property type="molecule type" value="Genomic_DNA"/>
</dbReference>
<accession>A0A4R6TKU1</accession>
<name>A0A4R6TKU1_9FLAO</name>
<dbReference type="GO" id="GO:0005524">
    <property type="term" value="F:ATP binding"/>
    <property type="evidence" value="ECO:0007669"/>
    <property type="project" value="UniProtKB-KW"/>
</dbReference>
<dbReference type="PANTHER" id="PTHR33540:SF2">
    <property type="entry name" value="TRNA THREONYLCARBAMOYLADENOSINE BIOSYNTHESIS PROTEIN TSAE"/>
    <property type="match status" value="1"/>
</dbReference>
<dbReference type="Gene3D" id="3.40.50.300">
    <property type="entry name" value="P-loop containing nucleotide triphosphate hydrolases"/>
    <property type="match status" value="1"/>
</dbReference>
<comment type="caution">
    <text evidence="11">The sequence shown here is derived from an EMBL/GenBank/DDBJ whole genome shotgun (WGS) entry which is preliminary data.</text>
</comment>
<evidence type="ECO:0000256" key="9">
    <source>
        <dbReference type="ARBA" id="ARBA00022842"/>
    </source>
</evidence>
<keyword evidence="8" id="KW-0067">ATP-binding</keyword>
<evidence type="ECO:0000256" key="7">
    <source>
        <dbReference type="ARBA" id="ARBA00022741"/>
    </source>
</evidence>
<evidence type="ECO:0000313" key="12">
    <source>
        <dbReference type="Proteomes" id="UP000295468"/>
    </source>
</evidence>
<evidence type="ECO:0000256" key="4">
    <source>
        <dbReference type="ARBA" id="ARBA00022490"/>
    </source>
</evidence>
<evidence type="ECO:0000256" key="10">
    <source>
        <dbReference type="ARBA" id="ARBA00032441"/>
    </source>
</evidence>
<gene>
    <name evidence="11" type="ORF">CLV82_2174</name>
</gene>
<keyword evidence="4" id="KW-0963">Cytoplasm</keyword>
<dbReference type="InterPro" id="IPR027417">
    <property type="entry name" value="P-loop_NTPase"/>
</dbReference>
<dbReference type="GO" id="GO:0005737">
    <property type="term" value="C:cytoplasm"/>
    <property type="evidence" value="ECO:0007669"/>
    <property type="project" value="UniProtKB-SubCell"/>
</dbReference>
<keyword evidence="7" id="KW-0547">Nucleotide-binding</keyword>
<dbReference type="Proteomes" id="UP000295468">
    <property type="component" value="Unassembled WGS sequence"/>
</dbReference>
<dbReference type="GO" id="GO:0046872">
    <property type="term" value="F:metal ion binding"/>
    <property type="evidence" value="ECO:0007669"/>
    <property type="project" value="UniProtKB-KW"/>
</dbReference>
<dbReference type="AlphaFoldDB" id="A0A4R6TKU1"/>
<dbReference type="GO" id="GO:0002949">
    <property type="term" value="P:tRNA threonylcarbamoyladenosine modification"/>
    <property type="evidence" value="ECO:0007669"/>
    <property type="project" value="InterPro"/>
</dbReference>
<evidence type="ECO:0000256" key="5">
    <source>
        <dbReference type="ARBA" id="ARBA00022694"/>
    </source>
</evidence>
<dbReference type="InterPro" id="IPR003442">
    <property type="entry name" value="T6A_TsaE"/>
</dbReference>
<comment type="similarity">
    <text evidence="2">Belongs to the TsaE family.</text>
</comment>
<keyword evidence="5" id="KW-0819">tRNA processing</keyword>
<evidence type="ECO:0000256" key="1">
    <source>
        <dbReference type="ARBA" id="ARBA00004496"/>
    </source>
</evidence>
<comment type="subcellular location">
    <subcellularLocation>
        <location evidence="1">Cytoplasm</location>
    </subcellularLocation>
</comment>